<dbReference type="Pfam" id="PF00581">
    <property type="entry name" value="Rhodanese"/>
    <property type="match status" value="1"/>
</dbReference>
<reference evidence="2" key="1">
    <citation type="submission" date="2019-10" db="EMBL/GenBank/DDBJ databases">
        <title>Metagenomic sequencing of thiosulfate-disproportionating enrichment culture.</title>
        <authorList>
            <person name="Umezawa K."/>
            <person name="Kojima H."/>
            <person name="Fukui M."/>
        </authorList>
    </citation>
    <scope>NUCLEOTIDE SEQUENCE</scope>
    <source>
        <strain evidence="2">45J</strain>
    </source>
</reference>
<evidence type="ECO:0000313" key="2">
    <source>
        <dbReference type="EMBL" id="GER93830.1"/>
    </source>
</evidence>
<organism evidence="2">
    <name type="scientific">hot springs metagenome</name>
    <dbReference type="NCBI Taxonomy" id="433727"/>
    <lineage>
        <taxon>unclassified sequences</taxon>
        <taxon>metagenomes</taxon>
        <taxon>ecological metagenomes</taxon>
    </lineage>
</organism>
<comment type="caution">
    <text evidence="2">The sequence shown here is derived from an EMBL/GenBank/DDBJ whole genome shotgun (WGS) entry which is preliminary data.</text>
</comment>
<gene>
    <name evidence="2" type="ORF">A45J_1586</name>
</gene>
<dbReference type="InterPro" id="IPR036873">
    <property type="entry name" value="Rhodanese-like_dom_sf"/>
</dbReference>
<dbReference type="SUPFAM" id="SSF52821">
    <property type="entry name" value="Rhodanese/Cell cycle control phosphatase"/>
    <property type="match status" value="1"/>
</dbReference>
<proteinExistence type="predicted"/>
<dbReference type="AlphaFoldDB" id="A0A5J4L4M1"/>
<sequence>MKKLKGLFSVLIAVAVVIVAYSNNVTAADKSRISETCVSCHKAESNEIWGTVVTGSQIGNDGLFKLKTGNTIWDVHYDRNTKMKNLKTARDLPDNEGVKIRFSSLKGTEVYADELSYKPSYSFKNPEDVIYIHEVVELLKRKPKDGDWMLFDARGYDNYIEGHLPNAVLLPYYELSAYIDRLPKDKNTLIVSYCRGGT</sequence>
<dbReference type="InterPro" id="IPR001763">
    <property type="entry name" value="Rhodanese-like_dom"/>
</dbReference>
<feature type="domain" description="Rhodanese" evidence="1">
    <location>
        <begin position="144"/>
        <end position="197"/>
    </location>
</feature>
<dbReference type="CDD" id="cd00158">
    <property type="entry name" value="RHOD"/>
    <property type="match status" value="1"/>
</dbReference>
<dbReference type="PROSITE" id="PS50206">
    <property type="entry name" value="RHODANESE_3"/>
    <property type="match status" value="1"/>
</dbReference>
<evidence type="ECO:0000259" key="1">
    <source>
        <dbReference type="PROSITE" id="PS50206"/>
    </source>
</evidence>
<accession>A0A5J4L4M1</accession>
<dbReference type="EMBL" id="BLAB01000001">
    <property type="protein sequence ID" value="GER93830.1"/>
    <property type="molecule type" value="Genomic_DNA"/>
</dbReference>
<dbReference type="Gene3D" id="3.40.250.10">
    <property type="entry name" value="Rhodanese-like domain"/>
    <property type="match status" value="1"/>
</dbReference>
<protein>
    <submittedName>
        <fullName evidence="2">Rhodanese-like domain-containing protein</fullName>
    </submittedName>
</protein>
<name>A0A5J4L4M1_9ZZZZ</name>